<dbReference type="InterPro" id="IPR029058">
    <property type="entry name" value="AB_hydrolase_fold"/>
</dbReference>
<evidence type="ECO:0000313" key="3">
    <source>
        <dbReference type="Proteomes" id="UP000298030"/>
    </source>
</evidence>
<dbReference type="OrthoDB" id="94039at2759"/>
<keyword evidence="3" id="KW-1185">Reference proteome</keyword>
<dbReference type="Pfam" id="PF12697">
    <property type="entry name" value="Abhydrolase_6"/>
    <property type="match status" value="1"/>
</dbReference>
<gene>
    <name evidence="2" type="ORF">FA13DRAFT_1694377</name>
</gene>
<dbReference type="Proteomes" id="UP000298030">
    <property type="component" value="Unassembled WGS sequence"/>
</dbReference>
<dbReference type="EMBL" id="QPFP01000077">
    <property type="protein sequence ID" value="TEB23518.1"/>
    <property type="molecule type" value="Genomic_DNA"/>
</dbReference>
<proteinExistence type="predicted"/>
<dbReference type="STRING" id="71717.A0A4Y7SPE2"/>
<dbReference type="Gene3D" id="3.40.50.1820">
    <property type="entry name" value="alpha/beta hydrolase"/>
    <property type="match status" value="1"/>
</dbReference>
<organism evidence="2 3">
    <name type="scientific">Coprinellus micaceus</name>
    <name type="common">Glistening ink-cap mushroom</name>
    <name type="synonym">Coprinus micaceus</name>
    <dbReference type="NCBI Taxonomy" id="71717"/>
    <lineage>
        <taxon>Eukaryota</taxon>
        <taxon>Fungi</taxon>
        <taxon>Dikarya</taxon>
        <taxon>Basidiomycota</taxon>
        <taxon>Agaricomycotina</taxon>
        <taxon>Agaricomycetes</taxon>
        <taxon>Agaricomycetidae</taxon>
        <taxon>Agaricales</taxon>
        <taxon>Agaricineae</taxon>
        <taxon>Psathyrellaceae</taxon>
        <taxon>Coprinellus</taxon>
    </lineage>
</organism>
<sequence>MPLCVESAVLPPDSTYSLYVTAKRYWSDTRPKPHSTPKCTGLTLVLFHATSFHKEMWEPCLEALFALVDKSKGVLIEEAWSIESPNHGESAVLNVETLRQSPFSEQFGVLGYATAAHRFIYSRAEFSHSQRRRLVAIGHSAGGNVSVLVQALAPLIQFRSVIVIEPMAFPGGDQFLEELRGRLLHTVRKRRDRWSSREEARMSLPWHGRFPERRCWHPRIVDLYLALIPARGSDGDRYFTLACTKAQEANMYLDEKGSPIVLEVLDQVSSRIPLHLVLGEVKNFISAEIHATLASPSPNGRKWASVTTVPGVGHLIPQEQPDSLANVLFQLMNQMSATTALYQHKL</sequence>
<dbReference type="InterPro" id="IPR000073">
    <property type="entry name" value="AB_hydrolase_1"/>
</dbReference>
<keyword evidence="2" id="KW-0378">Hydrolase</keyword>
<protein>
    <submittedName>
        <fullName evidence="2">Alpha/beta-hydrolase</fullName>
    </submittedName>
</protein>
<evidence type="ECO:0000259" key="1">
    <source>
        <dbReference type="Pfam" id="PF12697"/>
    </source>
</evidence>
<evidence type="ECO:0000313" key="2">
    <source>
        <dbReference type="EMBL" id="TEB23518.1"/>
    </source>
</evidence>
<dbReference type="AlphaFoldDB" id="A0A4Y7SPE2"/>
<dbReference type="SUPFAM" id="SSF53474">
    <property type="entry name" value="alpha/beta-Hydrolases"/>
    <property type="match status" value="1"/>
</dbReference>
<dbReference type="GO" id="GO:0016787">
    <property type="term" value="F:hydrolase activity"/>
    <property type="evidence" value="ECO:0007669"/>
    <property type="project" value="UniProtKB-KW"/>
</dbReference>
<accession>A0A4Y7SPE2</accession>
<feature type="domain" description="AB hydrolase-1" evidence="1">
    <location>
        <begin position="44"/>
        <end position="326"/>
    </location>
</feature>
<reference evidence="2 3" key="1">
    <citation type="journal article" date="2019" name="Nat. Ecol. Evol.">
        <title>Megaphylogeny resolves global patterns of mushroom evolution.</title>
        <authorList>
            <person name="Varga T."/>
            <person name="Krizsan K."/>
            <person name="Foldi C."/>
            <person name="Dima B."/>
            <person name="Sanchez-Garcia M."/>
            <person name="Sanchez-Ramirez S."/>
            <person name="Szollosi G.J."/>
            <person name="Szarkandi J.G."/>
            <person name="Papp V."/>
            <person name="Albert L."/>
            <person name="Andreopoulos W."/>
            <person name="Angelini C."/>
            <person name="Antonin V."/>
            <person name="Barry K.W."/>
            <person name="Bougher N.L."/>
            <person name="Buchanan P."/>
            <person name="Buyck B."/>
            <person name="Bense V."/>
            <person name="Catcheside P."/>
            <person name="Chovatia M."/>
            <person name="Cooper J."/>
            <person name="Damon W."/>
            <person name="Desjardin D."/>
            <person name="Finy P."/>
            <person name="Geml J."/>
            <person name="Haridas S."/>
            <person name="Hughes K."/>
            <person name="Justo A."/>
            <person name="Karasinski D."/>
            <person name="Kautmanova I."/>
            <person name="Kiss B."/>
            <person name="Kocsube S."/>
            <person name="Kotiranta H."/>
            <person name="LaButti K.M."/>
            <person name="Lechner B.E."/>
            <person name="Liimatainen K."/>
            <person name="Lipzen A."/>
            <person name="Lukacs Z."/>
            <person name="Mihaltcheva S."/>
            <person name="Morgado L.N."/>
            <person name="Niskanen T."/>
            <person name="Noordeloos M.E."/>
            <person name="Ohm R.A."/>
            <person name="Ortiz-Santana B."/>
            <person name="Ovrebo C."/>
            <person name="Racz N."/>
            <person name="Riley R."/>
            <person name="Savchenko A."/>
            <person name="Shiryaev A."/>
            <person name="Soop K."/>
            <person name="Spirin V."/>
            <person name="Szebenyi C."/>
            <person name="Tomsovsky M."/>
            <person name="Tulloss R.E."/>
            <person name="Uehling J."/>
            <person name="Grigoriev I.V."/>
            <person name="Vagvolgyi C."/>
            <person name="Papp T."/>
            <person name="Martin F.M."/>
            <person name="Miettinen O."/>
            <person name="Hibbett D.S."/>
            <person name="Nagy L.G."/>
        </authorList>
    </citation>
    <scope>NUCLEOTIDE SEQUENCE [LARGE SCALE GENOMIC DNA]</scope>
    <source>
        <strain evidence="2 3">FP101781</strain>
    </source>
</reference>
<comment type="caution">
    <text evidence="2">The sequence shown here is derived from an EMBL/GenBank/DDBJ whole genome shotgun (WGS) entry which is preliminary data.</text>
</comment>
<name>A0A4Y7SPE2_COPMI</name>